<feature type="domain" description="GGDEF" evidence="2">
    <location>
        <begin position="124"/>
        <end position="259"/>
    </location>
</feature>
<dbReference type="InterPro" id="IPR000160">
    <property type="entry name" value="GGDEF_dom"/>
</dbReference>
<gene>
    <name evidence="3" type="ORF">A3G06_01655</name>
</gene>
<comment type="caution">
    <text evidence="3">The sequence shown here is derived from an EMBL/GenBank/DDBJ whole genome shotgun (WGS) entry which is preliminary data.</text>
</comment>
<dbReference type="InterPro" id="IPR043128">
    <property type="entry name" value="Rev_trsase/Diguanyl_cyclase"/>
</dbReference>
<dbReference type="STRING" id="1801797.A3G06_01655"/>
<feature type="region of interest" description="Disordered" evidence="1">
    <location>
        <begin position="232"/>
        <end position="259"/>
    </location>
</feature>
<evidence type="ECO:0000313" key="3">
    <source>
        <dbReference type="EMBL" id="OGJ03143.1"/>
    </source>
</evidence>
<dbReference type="InterPro" id="IPR029787">
    <property type="entry name" value="Nucleotide_cyclase"/>
</dbReference>
<dbReference type="AlphaFoldDB" id="A0A1F6Y9S9"/>
<evidence type="ECO:0000256" key="1">
    <source>
        <dbReference type="SAM" id="MobiDB-lite"/>
    </source>
</evidence>
<name>A0A1F6Y9S9_9BACT</name>
<dbReference type="PANTHER" id="PTHR44757:SF2">
    <property type="entry name" value="BIOFILM ARCHITECTURE MAINTENANCE PROTEIN MBAA"/>
    <property type="match status" value="1"/>
</dbReference>
<dbReference type="SMART" id="SM00267">
    <property type="entry name" value="GGDEF"/>
    <property type="match status" value="1"/>
</dbReference>
<evidence type="ECO:0000259" key="2">
    <source>
        <dbReference type="PROSITE" id="PS50887"/>
    </source>
</evidence>
<dbReference type="Pfam" id="PF00990">
    <property type="entry name" value="GGDEF"/>
    <property type="match status" value="1"/>
</dbReference>
<sequence>MMKGREMPAGSPMDANKPEGQYDIWSFDNLSRLIGSYHADSGFGEDSLEDACKMGNLDDKQLAELALKLSRRKSQEIERIKKLHQIDTLTGLDNQASFAPKLKKIIDELNYIPANGEKRTIRLHSVMVLFLDLNGFKNINDQYGHNVGDDALLAFANRLKQITKRGDALFRVGGDEFVVVLPIDTPDVDFEKMYRERRETINNDLYADSKDMNGNPIKIKLEAAVGYSALEKGEQKTPEELRGEADLAMYKDKGKSQRV</sequence>
<dbReference type="InterPro" id="IPR052155">
    <property type="entry name" value="Biofilm_reg_signaling"/>
</dbReference>
<dbReference type="PROSITE" id="PS50887">
    <property type="entry name" value="GGDEF"/>
    <property type="match status" value="1"/>
</dbReference>
<reference evidence="3 4" key="1">
    <citation type="journal article" date="2016" name="Nat. Commun.">
        <title>Thousands of microbial genomes shed light on interconnected biogeochemical processes in an aquifer system.</title>
        <authorList>
            <person name="Anantharaman K."/>
            <person name="Brown C.T."/>
            <person name="Hug L.A."/>
            <person name="Sharon I."/>
            <person name="Castelle C.J."/>
            <person name="Probst A.J."/>
            <person name="Thomas B.C."/>
            <person name="Singh A."/>
            <person name="Wilkins M.J."/>
            <person name="Karaoz U."/>
            <person name="Brodie E.L."/>
            <person name="Williams K.H."/>
            <person name="Hubbard S.S."/>
            <person name="Banfield J.F."/>
        </authorList>
    </citation>
    <scope>NUCLEOTIDE SEQUENCE [LARGE SCALE GENOMIC DNA]</scope>
</reference>
<dbReference type="EMBL" id="MFVV01000024">
    <property type="protein sequence ID" value="OGJ03143.1"/>
    <property type="molecule type" value="Genomic_DNA"/>
</dbReference>
<organism evidence="3 4">
    <name type="scientific">Candidatus Nomurabacteria bacterium RIFCSPLOWO2_12_FULL_46_14</name>
    <dbReference type="NCBI Taxonomy" id="1801797"/>
    <lineage>
        <taxon>Bacteria</taxon>
        <taxon>Candidatus Nomuraibacteriota</taxon>
    </lineage>
</organism>
<dbReference type="PANTHER" id="PTHR44757">
    <property type="entry name" value="DIGUANYLATE CYCLASE DGCP"/>
    <property type="match status" value="1"/>
</dbReference>
<proteinExistence type="predicted"/>
<evidence type="ECO:0000313" key="4">
    <source>
        <dbReference type="Proteomes" id="UP000176192"/>
    </source>
</evidence>
<protein>
    <recommendedName>
        <fullName evidence="2">GGDEF domain-containing protein</fullName>
    </recommendedName>
</protein>
<dbReference type="SUPFAM" id="SSF55073">
    <property type="entry name" value="Nucleotide cyclase"/>
    <property type="match status" value="1"/>
</dbReference>
<dbReference type="Gene3D" id="3.30.70.270">
    <property type="match status" value="1"/>
</dbReference>
<dbReference type="Proteomes" id="UP000176192">
    <property type="component" value="Unassembled WGS sequence"/>
</dbReference>
<dbReference type="CDD" id="cd01949">
    <property type="entry name" value="GGDEF"/>
    <property type="match status" value="1"/>
</dbReference>
<dbReference type="NCBIfam" id="TIGR00254">
    <property type="entry name" value="GGDEF"/>
    <property type="match status" value="1"/>
</dbReference>
<accession>A0A1F6Y9S9</accession>